<protein>
    <submittedName>
        <fullName evidence="8">Acetyltransferase</fullName>
    </submittedName>
</protein>
<keyword evidence="4" id="KW-0012">Acyltransferase</keyword>
<comment type="caution">
    <text evidence="8">The sequence shown here is derived from an EMBL/GenBank/DDBJ whole genome shotgun (WGS) entry which is preliminary data.</text>
</comment>
<keyword evidence="9" id="KW-1185">Reference proteome</keyword>
<feature type="binding site" evidence="6">
    <location>
        <position position="138"/>
    </location>
    <ligand>
        <name>acetyl-CoA</name>
        <dbReference type="ChEBI" id="CHEBI:57288"/>
    </ligand>
</feature>
<feature type="active site" description="Proton acceptor" evidence="5">
    <location>
        <position position="129"/>
    </location>
</feature>
<dbReference type="InterPro" id="IPR001451">
    <property type="entry name" value="Hexapep"/>
</dbReference>
<dbReference type="Proteomes" id="UP000536509">
    <property type="component" value="Unassembled WGS sequence"/>
</dbReference>
<keyword evidence="3" id="KW-0677">Repeat</keyword>
<dbReference type="Pfam" id="PF17836">
    <property type="entry name" value="PglD_N"/>
    <property type="match status" value="1"/>
</dbReference>
<dbReference type="AlphaFoldDB" id="A0A7Y3R9W1"/>
<keyword evidence="2 8" id="KW-0808">Transferase</keyword>
<dbReference type="GO" id="GO:0016746">
    <property type="term" value="F:acyltransferase activity"/>
    <property type="evidence" value="ECO:0007669"/>
    <property type="project" value="UniProtKB-KW"/>
</dbReference>
<dbReference type="Pfam" id="PF00132">
    <property type="entry name" value="Hexapep"/>
    <property type="match status" value="2"/>
</dbReference>
<evidence type="ECO:0000256" key="1">
    <source>
        <dbReference type="ARBA" id="ARBA00007274"/>
    </source>
</evidence>
<dbReference type="RefSeq" id="WP_171222734.1">
    <property type="nucleotide sequence ID" value="NZ_CP121446.1"/>
</dbReference>
<feature type="binding site" evidence="6">
    <location>
        <position position="159"/>
    </location>
    <ligand>
        <name>acetyl-CoA</name>
        <dbReference type="ChEBI" id="CHEBI:57288"/>
    </ligand>
</feature>
<reference evidence="8 9" key="1">
    <citation type="submission" date="2020-05" db="EMBL/GenBank/DDBJ databases">
        <title>Draft genome of Flavobacterium sp. IMCC34852.</title>
        <authorList>
            <person name="Song J."/>
            <person name="Cho J.-C."/>
        </authorList>
    </citation>
    <scope>NUCLEOTIDE SEQUENCE [LARGE SCALE GENOMIC DNA]</scope>
    <source>
        <strain evidence="8 9">IMCC34852</strain>
    </source>
</reference>
<dbReference type="NCBIfam" id="TIGR03570">
    <property type="entry name" value="NeuD_NnaD"/>
    <property type="match status" value="1"/>
</dbReference>
<comment type="similarity">
    <text evidence="1">Belongs to the transferase hexapeptide repeat family.</text>
</comment>
<dbReference type="PANTHER" id="PTHR43300">
    <property type="entry name" value="ACETYLTRANSFERASE"/>
    <property type="match status" value="1"/>
</dbReference>
<evidence type="ECO:0000256" key="5">
    <source>
        <dbReference type="PIRSR" id="PIRSR620019-1"/>
    </source>
</evidence>
<dbReference type="InterPro" id="IPR011004">
    <property type="entry name" value="Trimer_LpxA-like_sf"/>
</dbReference>
<feature type="binding site" evidence="6">
    <location>
        <begin position="11"/>
        <end position="13"/>
    </location>
    <ligand>
        <name>substrate</name>
    </ligand>
</feature>
<feature type="binding site" evidence="6">
    <location>
        <position position="65"/>
    </location>
    <ligand>
        <name>substrate</name>
    </ligand>
</feature>
<dbReference type="Gene3D" id="3.40.50.20">
    <property type="match status" value="1"/>
</dbReference>
<proteinExistence type="inferred from homology"/>
<feature type="site" description="Increases basicity of active site His" evidence="5">
    <location>
        <position position="130"/>
    </location>
</feature>
<dbReference type="InterPro" id="IPR050179">
    <property type="entry name" value="Trans_hexapeptide_repeat"/>
</dbReference>
<dbReference type="PANTHER" id="PTHR43300:SF7">
    <property type="entry name" value="UDP-N-ACETYLBACILLOSAMINE N-ACETYLTRANSFERASE"/>
    <property type="match status" value="1"/>
</dbReference>
<evidence type="ECO:0000256" key="3">
    <source>
        <dbReference type="ARBA" id="ARBA00022737"/>
    </source>
</evidence>
<dbReference type="EMBL" id="JABEVX010000006">
    <property type="protein sequence ID" value="NNT72567.1"/>
    <property type="molecule type" value="Genomic_DNA"/>
</dbReference>
<evidence type="ECO:0000256" key="4">
    <source>
        <dbReference type="ARBA" id="ARBA00023315"/>
    </source>
</evidence>
<dbReference type="PROSITE" id="PS00101">
    <property type="entry name" value="HEXAPEP_TRANSFERASES"/>
    <property type="match status" value="1"/>
</dbReference>
<sequence length="206" mass="21587">METNITLYGASGHSKVIIDILNCNSATIASVIDDHPKTDTILGLPVIKNTDVDFSKVDQMIISIGNNKVRERISTQVKVNYVNAIHPSAIISNAVTLGKGNVIMAGAIINPDAIIGNHCIINTGAVVEHDCHIANFVHVSPSVSLAGNVTVGQGTHIGIGAKVIQGITIGKWVTIGAGAVIIKDVPDYAVVVGNPGKIIKFNKDNE</sequence>
<accession>A0A7Y3R9W1</accession>
<evidence type="ECO:0000313" key="9">
    <source>
        <dbReference type="Proteomes" id="UP000536509"/>
    </source>
</evidence>
<evidence type="ECO:0000256" key="6">
    <source>
        <dbReference type="PIRSR" id="PIRSR620019-2"/>
    </source>
</evidence>
<dbReference type="SUPFAM" id="SSF51161">
    <property type="entry name" value="Trimeric LpxA-like enzymes"/>
    <property type="match status" value="1"/>
</dbReference>
<name>A0A7Y3R9W1_9FLAO</name>
<organism evidence="8 9">
    <name type="scientific">Flavobacterium rivulicola</name>
    <dbReference type="NCBI Taxonomy" id="2732161"/>
    <lineage>
        <taxon>Bacteria</taxon>
        <taxon>Pseudomonadati</taxon>
        <taxon>Bacteroidota</taxon>
        <taxon>Flavobacteriia</taxon>
        <taxon>Flavobacteriales</taxon>
        <taxon>Flavobacteriaceae</taxon>
        <taxon>Flavobacterium</taxon>
    </lineage>
</organism>
<evidence type="ECO:0000259" key="7">
    <source>
        <dbReference type="Pfam" id="PF17836"/>
    </source>
</evidence>
<dbReference type="InterPro" id="IPR041561">
    <property type="entry name" value="PglD_N"/>
</dbReference>
<dbReference type="InterPro" id="IPR020019">
    <property type="entry name" value="AcTrfase_PglD-like"/>
</dbReference>
<dbReference type="Gene3D" id="2.160.10.10">
    <property type="entry name" value="Hexapeptide repeat proteins"/>
    <property type="match status" value="1"/>
</dbReference>
<feature type="domain" description="PglD N-terminal" evidence="7">
    <location>
        <begin position="4"/>
        <end position="76"/>
    </location>
</feature>
<dbReference type="InterPro" id="IPR018357">
    <property type="entry name" value="Hexapep_transf_CS"/>
</dbReference>
<gene>
    <name evidence="8" type="ORF">HKT18_10095</name>
</gene>
<evidence type="ECO:0000256" key="2">
    <source>
        <dbReference type="ARBA" id="ARBA00022679"/>
    </source>
</evidence>
<evidence type="ECO:0000313" key="8">
    <source>
        <dbReference type="EMBL" id="NNT72567.1"/>
    </source>
</evidence>
<dbReference type="CDD" id="cd03360">
    <property type="entry name" value="LbH_AT_putative"/>
    <property type="match status" value="1"/>
</dbReference>